<sequence length="58" mass="6475">MTSVQRPCGHPPRSRRDSYPVLSHVTGVSASINMTTSVYMQTVENMPTFKHMSDQPVP</sequence>
<reference evidence="1" key="1">
    <citation type="journal article" date="2020" name="Stud. Mycol.">
        <title>101 Dothideomycetes genomes: a test case for predicting lifestyles and emergence of pathogens.</title>
        <authorList>
            <person name="Haridas S."/>
            <person name="Albert R."/>
            <person name="Binder M."/>
            <person name="Bloem J."/>
            <person name="Labutti K."/>
            <person name="Salamov A."/>
            <person name="Andreopoulos B."/>
            <person name="Baker S."/>
            <person name="Barry K."/>
            <person name="Bills G."/>
            <person name="Bluhm B."/>
            <person name="Cannon C."/>
            <person name="Castanera R."/>
            <person name="Culley D."/>
            <person name="Daum C."/>
            <person name="Ezra D."/>
            <person name="Gonzalez J."/>
            <person name="Henrissat B."/>
            <person name="Kuo A."/>
            <person name="Liang C."/>
            <person name="Lipzen A."/>
            <person name="Lutzoni F."/>
            <person name="Magnuson J."/>
            <person name="Mondo S."/>
            <person name="Nolan M."/>
            <person name="Ohm R."/>
            <person name="Pangilinan J."/>
            <person name="Park H.-J."/>
            <person name="Ramirez L."/>
            <person name="Alfaro M."/>
            <person name="Sun H."/>
            <person name="Tritt A."/>
            <person name="Yoshinaga Y."/>
            <person name="Zwiers L.-H."/>
            <person name="Turgeon B."/>
            <person name="Goodwin S."/>
            <person name="Spatafora J."/>
            <person name="Crous P."/>
            <person name="Grigoriev I."/>
        </authorList>
    </citation>
    <scope>NUCLEOTIDE SEQUENCE</scope>
    <source>
        <strain evidence="1">HMLAC05119</strain>
    </source>
</reference>
<name>A0A6A5R5B3_AMPQU</name>
<evidence type="ECO:0000313" key="1">
    <source>
        <dbReference type="EMBL" id="KAF1921956.1"/>
    </source>
</evidence>
<accession>A0A6A5R5B3</accession>
<dbReference type="AlphaFoldDB" id="A0A6A5R5B3"/>
<protein>
    <submittedName>
        <fullName evidence="1">Uncharacterized protein</fullName>
    </submittedName>
</protein>
<keyword evidence="2" id="KW-1185">Reference proteome</keyword>
<gene>
    <name evidence="1" type="ORF">BDU57DRAFT_511047</name>
</gene>
<organism evidence="1 2">
    <name type="scientific">Ampelomyces quisqualis</name>
    <name type="common">Powdery mildew agent</name>
    <dbReference type="NCBI Taxonomy" id="50730"/>
    <lineage>
        <taxon>Eukaryota</taxon>
        <taxon>Fungi</taxon>
        <taxon>Dikarya</taxon>
        <taxon>Ascomycota</taxon>
        <taxon>Pezizomycotina</taxon>
        <taxon>Dothideomycetes</taxon>
        <taxon>Pleosporomycetidae</taxon>
        <taxon>Pleosporales</taxon>
        <taxon>Pleosporineae</taxon>
        <taxon>Phaeosphaeriaceae</taxon>
        <taxon>Ampelomyces</taxon>
    </lineage>
</organism>
<dbReference type="EMBL" id="ML979132">
    <property type="protein sequence ID" value="KAF1921956.1"/>
    <property type="molecule type" value="Genomic_DNA"/>
</dbReference>
<proteinExistence type="predicted"/>
<dbReference type="Proteomes" id="UP000800096">
    <property type="component" value="Unassembled WGS sequence"/>
</dbReference>
<evidence type="ECO:0000313" key="2">
    <source>
        <dbReference type="Proteomes" id="UP000800096"/>
    </source>
</evidence>